<comment type="caution">
    <text evidence="1">The sequence shown here is derived from an EMBL/GenBank/DDBJ whole genome shotgun (WGS) entry which is preliminary data.</text>
</comment>
<dbReference type="Gene3D" id="3.60.10.10">
    <property type="entry name" value="Endonuclease/exonuclease/phosphatase"/>
    <property type="match status" value="1"/>
</dbReference>
<dbReference type="AlphaFoldDB" id="A0A2A4WZD5"/>
<dbReference type="InterPro" id="IPR036691">
    <property type="entry name" value="Endo/exonu/phosph_ase_sf"/>
</dbReference>
<dbReference type="EMBL" id="NVUL01000068">
    <property type="protein sequence ID" value="PCI75758.1"/>
    <property type="molecule type" value="Genomic_DNA"/>
</dbReference>
<reference evidence="2" key="1">
    <citation type="submission" date="2017-08" db="EMBL/GenBank/DDBJ databases">
        <title>A dynamic microbial community with high functional redundancy inhabits the cold, oxic subseafloor aquifer.</title>
        <authorList>
            <person name="Tully B.J."/>
            <person name="Wheat C.G."/>
            <person name="Glazer B.T."/>
            <person name="Huber J.A."/>
        </authorList>
    </citation>
    <scope>NUCLEOTIDE SEQUENCE [LARGE SCALE GENOMIC DNA]</scope>
</reference>
<evidence type="ECO:0000313" key="2">
    <source>
        <dbReference type="Proteomes" id="UP000218767"/>
    </source>
</evidence>
<evidence type="ECO:0000313" key="1">
    <source>
        <dbReference type="EMBL" id="PCI75758.1"/>
    </source>
</evidence>
<evidence type="ECO:0008006" key="3">
    <source>
        <dbReference type="Google" id="ProtNLM"/>
    </source>
</evidence>
<name>A0A2A4WZD5_9GAMM</name>
<accession>A0A2A4WZD5</accession>
<organism evidence="1 2">
    <name type="scientific">SAR86 cluster bacterium</name>
    <dbReference type="NCBI Taxonomy" id="2030880"/>
    <lineage>
        <taxon>Bacteria</taxon>
        <taxon>Pseudomonadati</taxon>
        <taxon>Pseudomonadota</taxon>
        <taxon>Gammaproteobacteria</taxon>
        <taxon>SAR86 cluster</taxon>
    </lineage>
</organism>
<dbReference type="SUPFAM" id="SSF56219">
    <property type="entry name" value="DNase I-like"/>
    <property type="match status" value="1"/>
</dbReference>
<protein>
    <recommendedName>
        <fullName evidence="3">Endonuclease/exonuclease/phosphatase domain-containing protein</fullName>
    </recommendedName>
</protein>
<proteinExistence type="predicted"/>
<sequence length="428" mass="46796">MAAASHTILIWNIETYGRPMSRGDYSGVHAFISQVIEAKGAEVLMIEEFKSPGRHYIGNLATDLSPAEGEEGPTWFYDYIPGALIAPYSVGDTVAFDDLNWGSNSEGYAVVWRDGSLSALEAGQSKGRNGDSTKGQYLALSVLGLLPNVEAQSASPFRWEGGTVTENDLIASGYPTSGSAMVGVEAERKSKRTRVDYKARKNAALMSIRQLERCRRPSFCNFNFGTSVPATILAYHTPVASTSAEYAVQLCGLSEQVVMRTAADTRKLILGGDFNLISSTTIDACFSNFTQFKLTNSAGQGEYPPSTVHYDSQDCLDNPTEKDNFMGSPRDQILNRNLTNSSGGVFDVIEELHSNGDFAKAILGDEAIKLMVNISPHKLPGGNAEWTTAYGKLKQCFVDKKFDTYLSCAMLFRGYISDHMPLFQDFTR</sequence>
<dbReference type="Proteomes" id="UP000218767">
    <property type="component" value="Unassembled WGS sequence"/>
</dbReference>
<gene>
    <name evidence="1" type="ORF">COB20_12195</name>
</gene>